<evidence type="ECO:0000256" key="1">
    <source>
        <dbReference type="SAM" id="Phobius"/>
    </source>
</evidence>
<proteinExistence type="predicted"/>
<protein>
    <submittedName>
        <fullName evidence="2">Uncharacterized protein</fullName>
    </submittedName>
</protein>
<dbReference type="AlphaFoldDB" id="A0A812IYJ5"/>
<keyword evidence="1" id="KW-0472">Membrane</keyword>
<evidence type="ECO:0000313" key="3">
    <source>
        <dbReference type="Proteomes" id="UP000649617"/>
    </source>
</evidence>
<organism evidence="2 3">
    <name type="scientific">Symbiodinium pilosum</name>
    <name type="common">Dinoflagellate</name>
    <dbReference type="NCBI Taxonomy" id="2952"/>
    <lineage>
        <taxon>Eukaryota</taxon>
        <taxon>Sar</taxon>
        <taxon>Alveolata</taxon>
        <taxon>Dinophyceae</taxon>
        <taxon>Suessiales</taxon>
        <taxon>Symbiodiniaceae</taxon>
        <taxon>Symbiodinium</taxon>
    </lineage>
</organism>
<dbReference type="SUPFAM" id="SSF103473">
    <property type="entry name" value="MFS general substrate transporter"/>
    <property type="match status" value="1"/>
</dbReference>
<name>A0A812IYJ5_SYMPI</name>
<gene>
    <name evidence="2" type="ORF">SPIL2461_LOCUS1510</name>
</gene>
<keyword evidence="3" id="KW-1185">Reference proteome</keyword>
<keyword evidence="1" id="KW-0812">Transmembrane</keyword>
<keyword evidence="1" id="KW-1133">Transmembrane helix</keyword>
<dbReference type="EMBL" id="CAJNIZ010001466">
    <property type="protein sequence ID" value="CAE7191564.1"/>
    <property type="molecule type" value="Genomic_DNA"/>
</dbReference>
<dbReference type="Proteomes" id="UP000649617">
    <property type="component" value="Unassembled WGS sequence"/>
</dbReference>
<feature type="transmembrane region" description="Helical" evidence="1">
    <location>
        <begin position="97"/>
        <end position="119"/>
    </location>
</feature>
<accession>A0A812IYJ5</accession>
<sequence length="177" mass="18536">MLRGLLLQLLQMEPYALTTLALTWGGIIILCMGLAATTGLIQIVCNNAVENEKVRSLGIGIVQGANNFIGLSFGPLLPQVVMDAIAACTAASEAQTLFYGAVSIVAASFLVFGCVTSALSEAEAGAEEPHSLSKVIEDNSEEPLLGFCCGISPAVYDDKVNELDAAFCSSYQSHESD</sequence>
<evidence type="ECO:0000313" key="2">
    <source>
        <dbReference type="EMBL" id="CAE7191564.1"/>
    </source>
</evidence>
<dbReference type="InterPro" id="IPR036259">
    <property type="entry name" value="MFS_trans_sf"/>
</dbReference>
<feature type="transmembrane region" description="Helical" evidence="1">
    <location>
        <begin position="20"/>
        <end position="45"/>
    </location>
</feature>
<reference evidence="2" key="1">
    <citation type="submission" date="2021-02" db="EMBL/GenBank/DDBJ databases">
        <authorList>
            <person name="Dougan E. K."/>
            <person name="Rhodes N."/>
            <person name="Thang M."/>
            <person name="Chan C."/>
        </authorList>
    </citation>
    <scope>NUCLEOTIDE SEQUENCE</scope>
</reference>
<comment type="caution">
    <text evidence="2">The sequence shown here is derived from an EMBL/GenBank/DDBJ whole genome shotgun (WGS) entry which is preliminary data.</text>
</comment>